<evidence type="ECO:0000313" key="2">
    <source>
        <dbReference type="Proteomes" id="UP001056120"/>
    </source>
</evidence>
<dbReference type="EMBL" id="CM042021">
    <property type="protein sequence ID" value="KAI3817314.1"/>
    <property type="molecule type" value="Genomic_DNA"/>
</dbReference>
<reference evidence="1 2" key="2">
    <citation type="journal article" date="2022" name="Mol. Ecol. Resour.">
        <title>The genomes of chicory, endive, great burdock and yacon provide insights into Asteraceae paleo-polyploidization history and plant inulin production.</title>
        <authorList>
            <person name="Fan W."/>
            <person name="Wang S."/>
            <person name="Wang H."/>
            <person name="Wang A."/>
            <person name="Jiang F."/>
            <person name="Liu H."/>
            <person name="Zhao H."/>
            <person name="Xu D."/>
            <person name="Zhang Y."/>
        </authorList>
    </citation>
    <scope>NUCLEOTIDE SEQUENCE [LARGE SCALE GENOMIC DNA]</scope>
    <source>
        <strain evidence="2">cv. Yunnan</strain>
        <tissue evidence="1">Leaves</tissue>
    </source>
</reference>
<name>A0ACB9JA01_9ASTR</name>
<dbReference type="Proteomes" id="UP001056120">
    <property type="component" value="Linkage Group LG04"/>
</dbReference>
<proteinExistence type="predicted"/>
<keyword evidence="2" id="KW-1185">Reference proteome</keyword>
<evidence type="ECO:0000313" key="1">
    <source>
        <dbReference type="EMBL" id="KAI3817314.1"/>
    </source>
</evidence>
<protein>
    <submittedName>
        <fullName evidence="1">Uncharacterized protein</fullName>
    </submittedName>
</protein>
<organism evidence="1 2">
    <name type="scientific">Smallanthus sonchifolius</name>
    <dbReference type="NCBI Taxonomy" id="185202"/>
    <lineage>
        <taxon>Eukaryota</taxon>
        <taxon>Viridiplantae</taxon>
        <taxon>Streptophyta</taxon>
        <taxon>Embryophyta</taxon>
        <taxon>Tracheophyta</taxon>
        <taxon>Spermatophyta</taxon>
        <taxon>Magnoliopsida</taxon>
        <taxon>eudicotyledons</taxon>
        <taxon>Gunneridae</taxon>
        <taxon>Pentapetalae</taxon>
        <taxon>asterids</taxon>
        <taxon>campanulids</taxon>
        <taxon>Asterales</taxon>
        <taxon>Asteraceae</taxon>
        <taxon>Asteroideae</taxon>
        <taxon>Heliantheae alliance</taxon>
        <taxon>Millerieae</taxon>
        <taxon>Smallanthus</taxon>
    </lineage>
</organism>
<accession>A0ACB9JA01</accession>
<gene>
    <name evidence="1" type="ORF">L1987_11103</name>
</gene>
<reference evidence="2" key="1">
    <citation type="journal article" date="2022" name="Mol. Ecol. Resour.">
        <title>The genomes of chicory, endive, great burdock and yacon provide insights into Asteraceae palaeo-polyploidization history and plant inulin production.</title>
        <authorList>
            <person name="Fan W."/>
            <person name="Wang S."/>
            <person name="Wang H."/>
            <person name="Wang A."/>
            <person name="Jiang F."/>
            <person name="Liu H."/>
            <person name="Zhao H."/>
            <person name="Xu D."/>
            <person name="Zhang Y."/>
        </authorList>
    </citation>
    <scope>NUCLEOTIDE SEQUENCE [LARGE SCALE GENOMIC DNA]</scope>
    <source>
        <strain evidence="2">cv. Yunnan</strain>
    </source>
</reference>
<sequence>MENLLCDETMFPRLTNKTLKRQELKKSAGGQGYDLLHVKSVENEFDGITKLVEASGIKESSVGGLNLKKGKGYGRGQYSQPEYQHVIGKGFGRAHVIRQRQQHAQGGGVSDHQVPRVDVSDHHVPRVDGPLSMYIENARIMRTRRRIR</sequence>
<comment type="caution">
    <text evidence="1">The sequence shown here is derived from an EMBL/GenBank/DDBJ whole genome shotgun (WGS) entry which is preliminary data.</text>
</comment>